<dbReference type="PANTHER" id="PTHR24346:SF29">
    <property type="entry name" value="SERINE_THREONINE-PROTEIN KINASE NIM1-LIKE"/>
    <property type="match status" value="1"/>
</dbReference>
<dbReference type="AlphaFoldDB" id="A0AA47NYI7"/>
<dbReference type="SUPFAM" id="SSF56112">
    <property type="entry name" value="Protein kinase-like (PK-like)"/>
    <property type="match status" value="1"/>
</dbReference>
<evidence type="ECO:0000256" key="12">
    <source>
        <dbReference type="ARBA" id="ARBA00047899"/>
    </source>
</evidence>
<keyword evidence="6" id="KW-0808">Transferase</keyword>
<dbReference type="Gene3D" id="1.10.510.10">
    <property type="entry name" value="Transferase(Phosphotransferase) domain 1"/>
    <property type="match status" value="1"/>
</dbReference>
<keyword evidence="4 17" id="KW-0723">Serine/threonine-protein kinase</keyword>
<evidence type="ECO:0000256" key="4">
    <source>
        <dbReference type="ARBA" id="ARBA00022527"/>
    </source>
</evidence>
<comment type="similarity">
    <text evidence="2">Belongs to the protein kinase superfamily. CAMK Ser/Thr protein kinase family.</text>
</comment>
<evidence type="ECO:0000256" key="10">
    <source>
        <dbReference type="ARBA" id="ARBA00022840"/>
    </source>
</evidence>
<dbReference type="InterPro" id="IPR017441">
    <property type="entry name" value="Protein_kinase_ATP_BS"/>
</dbReference>
<sequence length="474" mass="53113">MYLTGSNVYAEKNKKNTKGKLLWKGAQHKAASRRVEAFPPAFPKAEKWGKNVEPRENDKENWSELDVPEVQEEAKQRSVFERAVYDLKHSERVMDELTFGRRVALYELRGEIGSGNFSQVRLGIHDLTNERVAVKILDKARFDKQSQVLLASEVSCMQKLAHPNVVRLYEVVETFKRLYLVMEYAGGGELFSHICAKGRLSDLESKLIFAQVLSAVKHMHDNDIVHRDLKAENVFYTASRCIKVGDFGFSTACRRGDTLNAACGSPPYAAPELFRQKAYVGQYADVWALGVLLYFMVSGTLPFAGANLQKVRCSILQGSFVVPAHVSQPCHRVITDILRPVPADRPAMEQLMASDWLRGVQYPQAFPASSLTPRHLADPSRVLGADEADVKAALGELGVTELHLLRDRSPDLRSSITGTYRILLHRIQKRKSVEAVGYDGPEPTASLWRWRQQQHCVNTGSCSSQRPSVVCAVM</sequence>
<proteinExistence type="inferred from homology"/>
<dbReference type="GO" id="GO:0035556">
    <property type="term" value="P:intracellular signal transduction"/>
    <property type="evidence" value="ECO:0007669"/>
    <property type="project" value="TreeGrafter"/>
</dbReference>
<reference evidence="20" key="1">
    <citation type="journal article" date="2023" name="Front. Mar. Sci.">
        <title>A new Merluccius polli reference genome to investigate the effects of global change in West African waters.</title>
        <authorList>
            <person name="Mateo J.L."/>
            <person name="Blanco-Fernandez C."/>
            <person name="Garcia-Vazquez E."/>
            <person name="Machado-Schiaffino G."/>
        </authorList>
    </citation>
    <scope>NUCLEOTIDE SEQUENCE</scope>
    <source>
        <strain evidence="20">C29</strain>
        <tissue evidence="20">Fin</tissue>
    </source>
</reference>
<evidence type="ECO:0000256" key="8">
    <source>
        <dbReference type="ARBA" id="ARBA00022741"/>
    </source>
</evidence>
<dbReference type="GO" id="GO:0046872">
    <property type="term" value="F:metal ion binding"/>
    <property type="evidence" value="ECO:0007669"/>
    <property type="project" value="UniProtKB-KW"/>
</dbReference>
<dbReference type="GO" id="GO:0000226">
    <property type="term" value="P:microtubule cytoskeleton organization"/>
    <property type="evidence" value="ECO:0007669"/>
    <property type="project" value="TreeGrafter"/>
</dbReference>
<dbReference type="PROSITE" id="PS00107">
    <property type="entry name" value="PROTEIN_KINASE_ATP"/>
    <property type="match status" value="1"/>
</dbReference>
<comment type="catalytic activity">
    <reaction evidence="12">
        <text>L-threonyl-[protein] + ATP = O-phospho-L-threonyl-[protein] + ADP + H(+)</text>
        <dbReference type="Rhea" id="RHEA:46608"/>
        <dbReference type="Rhea" id="RHEA-COMP:11060"/>
        <dbReference type="Rhea" id="RHEA-COMP:11605"/>
        <dbReference type="ChEBI" id="CHEBI:15378"/>
        <dbReference type="ChEBI" id="CHEBI:30013"/>
        <dbReference type="ChEBI" id="CHEBI:30616"/>
        <dbReference type="ChEBI" id="CHEBI:61977"/>
        <dbReference type="ChEBI" id="CHEBI:456216"/>
        <dbReference type="EC" id="2.7.11.1"/>
    </reaction>
</comment>
<dbReference type="PANTHER" id="PTHR24346">
    <property type="entry name" value="MAP/MICROTUBULE AFFINITY-REGULATING KINASE"/>
    <property type="match status" value="1"/>
</dbReference>
<name>A0AA47NYI7_MERPO</name>
<dbReference type="FunFam" id="1.10.510.10:FF:000346">
    <property type="entry name" value="Serine/threonine-protein kinase NIM1"/>
    <property type="match status" value="1"/>
</dbReference>
<feature type="region of interest" description="Disordered" evidence="18">
    <location>
        <begin position="46"/>
        <end position="68"/>
    </location>
</feature>
<evidence type="ECO:0000313" key="21">
    <source>
        <dbReference type="Proteomes" id="UP001174136"/>
    </source>
</evidence>
<dbReference type="GO" id="GO:0005737">
    <property type="term" value="C:cytoplasm"/>
    <property type="evidence" value="ECO:0007669"/>
    <property type="project" value="TreeGrafter"/>
</dbReference>
<evidence type="ECO:0000256" key="2">
    <source>
        <dbReference type="ARBA" id="ARBA00006692"/>
    </source>
</evidence>
<comment type="cofactor">
    <cofactor evidence="1">
        <name>Mg(2+)</name>
        <dbReference type="ChEBI" id="CHEBI:18420"/>
    </cofactor>
</comment>
<keyword evidence="11" id="KW-0460">Magnesium</keyword>
<evidence type="ECO:0000256" key="1">
    <source>
        <dbReference type="ARBA" id="ARBA00001946"/>
    </source>
</evidence>
<dbReference type="Pfam" id="PF00069">
    <property type="entry name" value="Pkinase"/>
    <property type="match status" value="1"/>
</dbReference>
<dbReference type="PROSITE" id="PS00108">
    <property type="entry name" value="PROTEIN_KINASE_ST"/>
    <property type="match status" value="1"/>
</dbReference>
<evidence type="ECO:0000256" key="7">
    <source>
        <dbReference type="ARBA" id="ARBA00022723"/>
    </source>
</evidence>
<evidence type="ECO:0000256" key="16">
    <source>
        <dbReference type="PROSITE-ProRule" id="PRU10141"/>
    </source>
</evidence>
<keyword evidence="10 16" id="KW-0067">ATP-binding</keyword>
<dbReference type="Proteomes" id="UP001174136">
    <property type="component" value="Unassembled WGS sequence"/>
</dbReference>
<dbReference type="InterPro" id="IPR000719">
    <property type="entry name" value="Prot_kinase_dom"/>
</dbReference>
<evidence type="ECO:0000256" key="14">
    <source>
        <dbReference type="ARBA" id="ARBA00069491"/>
    </source>
</evidence>
<keyword evidence="5" id="KW-0597">Phosphoprotein</keyword>
<comment type="catalytic activity">
    <reaction evidence="13">
        <text>L-seryl-[protein] + ATP = O-phospho-L-seryl-[protein] + ADP + H(+)</text>
        <dbReference type="Rhea" id="RHEA:17989"/>
        <dbReference type="Rhea" id="RHEA-COMP:9863"/>
        <dbReference type="Rhea" id="RHEA-COMP:11604"/>
        <dbReference type="ChEBI" id="CHEBI:15378"/>
        <dbReference type="ChEBI" id="CHEBI:29999"/>
        <dbReference type="ChEBI" id="CHEBI:30616"/>
        <dbReference type="ChEBI" id="CHEBI:83421"/>
        <dbReference type="ChEBI" id="CHEBI:456216"/>
        <dbReference type="EC" id="2.7.11.1"/>
    </reaction>
</comment>
<feature type="domain" description="Protein kinase" evidence="19">
    <location>
        <begin position="106"/>
        <end position="357"/>
    </location>
</feature>
<keyword evidence="7" id="KW-0479">Metal-binding</keyword>
<evidence type="ECO:0000256" key="9">
    <source>
        <dbReference type="ARBA" id="ARBA00022777"/>
    </source>
</evidence>
<dbReference type="EC" id="2.7.11.1" evidence="3"/>
<evidence type="ECO:0000256" key="13">
    <source>
        <dbReference type="ARBA" id="ARBA00048679"/>
    </source>
</evidence>
<keyword evidence="8 16" id="KW-0547">Nucleotide-binding</keyword>
<evidence type="ECO:0000256" key="3">
    <source>
        <dbReference type="ARBA" id="ARBA00012513"/>
    </source>
</evidence>
<comment type="caution">
    <text evidence="20">The sequence shown here is derived from an EMBL/GenBank/DDBJ whole genome shotgun (WGS) entry which is preliminary data.</text>
</comment>
<dbReference type="FunFam" id="3.30.200.20:FF:000003">
    <property type="entry name" value="Non-specific serine/threonine protein kinase"/>
    <property type="match status" value="1"/>
</dbReference>
<evidence type="ECO:0000256" key="11">
    <source>
        <dbReference type="ARBA" id="ARBA00022842"/>
    </source>
</evidence>
<evidence type="ECO:0000256" key="15">
    <source>
        <dbReference type="ARBA" id="ARBA00080118"/>
    </source>
</evidence>
<dbReference type="EMBL" id="JAOPHQ010004045">
    <property type="protein sequence ID" value="KAK0140617.1"/>
    <property type="molecule type" value="Genomic_DNA"/>
</dbReference>
<feature type="compositionally biased region" description="Basic and acidic residues" evidence="18">
    <location>
        <begin position="46"/>
        <end position="62"/>
    </location>
</feature>
<dbReference type="PROSITE" id="PS50011">
    <property type="entry name" value="PROTEIN_KINASE_DOM"/>
    <property type="match status" value="1"/>
</dbReference>
<dbReference type="GO" id="GO:0005524">
    <property type="term" value="F:ATP binding"/>
    <property type="evidence" value="ECO:0007669"/>
    <property type="project" value="UniProtKB-UniRule"/>
</dbReference>
<evidence type="ECO:0000256" key="6">
    <source>
        <dbReference type="ARBA" id="ARBA00022679"/>
    </source>
</evidence>
<dbReference type="SMART" id="SM00220">
    <property type="entry name" value="S_TKc"/>
    <property type="match status" value="1"/>
</dbReference>
<evidence type="ECO:0000256" key="18">
    <source>
        <dbReference type="SAM" id="MobiDB-lite"/>
    </source>
</evidence>
<keyword evidence="9 20" id="KW-0418">Kinase</keyword>
<feature type="binding site" evidence="16">
    <location>
        <position position="135"/>
    </location>
    <ligand>
        <name>ATP</name>
        <dbReference type="ChEBI" id="CHEBI:30616"/>
    </ligand>
</feature>
<evidence type="ECO:0000313" key="20">
    <source>
        <dbReference type="EMBL" id="KAK0140617.1"/>
    </source>
</evidence>
<accession>A0AA47NYI7</accession>
<gene>
    <name evidence="20" type="primary">Nim1k_1</name>
    <name evidence="20" type="ORF">N1851_022396</name>
</gene>
<evidence type="ECO:0000256" key="5">
    <source>
        <dbReference type="ARBA" id="ARBA00022553"/>
    </source>
</evidence>
<keyword evidence="21" id="KW-1185">Reference proteome</keyword>
<evidence type="ECO:0000259" key="19">
    <source>
        <dbReference type="PROSITE" id="PS50011"/>
    </source>
</evidence>
<dbReference type="GO" id="GO:0050321">
    <property type="term" value="F:tau-protein kinase activity"/>
    <property type="evidence" value="ECO:0007669"/>
    <property type="project" value="TreeGrafter"/>
</dbReference>
<dbReference type="InterPro" id="IPR011009">
    <property type="entry name" value="Kinase-like_dom_sf"/>
</dbReference>
<dbReference type="InterPro" id="IPR008271">
    <property type="entry name" value="Ser/Thr_kinase_AS"/>
</dbReference>
<evidence type="ECO:0000256" key="17">
    <source>
        <dbReference type="RuleBase" id="RU000304"/>
    </source>
</evidence>
<organism evidence="20 21">
    <name type="scientific">Merluccius polli</name>
    <name type="common">Benguela hake</name>
    <name type="synonym">Merluccius cadenati</name>
    <dbReference type="NCBI Taxonomy" id="89951"/>
    <lineage>
        <taxon>Eukaryota</taxon>
        <taxon>Metazoa</taxon>
        <taxon>Chordata</taxon>
        <taxon>Craniata</taxon>
        <taxon>Vertebrata</taxon>
        <taxon>Euteleostomi</taxon>
        <taxon>Actinopterygii</taxon>
        <taxon>Neopterygii</taxon>
        <taxon>Teleostei</taxon>
        <taxon>Neoteleostei</taxon>
        <taxon>Acanthomorphata</taxon>
        <taxon>Zeiogadaria</taxon>
        <taxon>Gadariae</taxon>
        <taxon>Gadiformes</taxon>
        <taxon>Gadoidei</taxon>
        <taxon>Merlucciidae</taxon>
        <taxon>Merluccius</taxon>
    </lineage>
</organism>
<protein>
    <recommendedName>
        <fullName evidence="14">Serine/threonine-protein kinase NIM1</fullName>
        <ecNumber evidence="3">2.7.11.1</ecNumber>
    </recommendedName>
    <alternativeName>
        <fullName evidence="15">NIM1 serine/threonine-protein kinase</fullName>
    </alternativeName>
</protein>